<evidence type="ECO:0000313" key="2">
    <source>
        <dbReference type="EMBL" id="TKX27628.1"/>
    </source>
</evidence>
<dbReference type="PANTHER" id="PTHR35043">
    <property type="entry name" value="TRANSCRIPTION FACTOR DOMAIN-CONTAINING PROTEIN"/>
    <property type="match status" value="1"/>
</dbReference>
<comment type="caution">
    <text evidence="2">The sequence shown here is derived from an EMBL/GenBank/DDBJ whole genome shotgun (WGS) entry which is preliminary data.</text>
</comment>
<sequence>MQCNQKHCLMKGADVDDSVLANTTTLVIGWVSGANTRGTVDILWGAFLTIFLCTWTAICLNIPHPEDTKLDILCRKAKWMFWAIVGPELVLAVAIGQYASARRSVSRFRSMGYTQWTLRHAFFADMGGVLLQPKNSTPFLVNSRQLAYLVQHEYLTLPNITADDIWDKSKADTLSKILTLAQASWLGIHLCGRAILKLSTTTLELSAGAIVFCTFGTFICWLHKPSDVRKGIAVTTEADTAQILMRAGDAASAPYKHTPLDFVAKESFTCSYDVMGYFNRRWDNPERPLRRFPNDRFPDICTVEKFTLFCVTLAYASLHLIGWNFVFPTRTEKYLWRTSSLIVSGTTLFFWVFETIAARHRFGRWDKYLVWLRVKAKPARDARKDGTFARRGTMERQESFEEEQKKAKPILIWEVALILPVALVYAAARAYMMVEVFVSLRELPLDAYKTVEIAQLLPHW</sequence>
<accession>A0A4U7B812</accession>
<feature type="transmembrane region" description="Helical" evidence="1">
    <location>
        <begin position="306"/>
        <end position="326"/>
    </location>
</feature>
<dbReference type="AlphaFoldDB" id="A0A4U7B812"/>
<keyword evidence="1" id="KW-1133">Transmembrane helix</keyword>
<dbReference type="EMBL" id="PTQR01000002">
    <property type="protein sequence ID" value="TKX27628.1"/>
    <property type="molecule type" value="Genomic_DNA"/>
</dbReference>
<gene>
    <name evidence="2" type="ORF">C1H76_0052</name>
</gene>
<keyword evidence="1" id="KW-0472">Membrane</keyword>
<reference evidence="2 3" key="1">
    <citation type="submission" date="2018-02" db="EMBL/GenBank/DDBJ databases">
        <title>Draft genome sequences of Elsinoe sp., causing black scab on jojoba.</title>
        <authorList>
            <person name="Stodart B."/>
            <person name="Jeffress S."/>
            <person name="Ash G."/>
            <person name="Arun Chinnappa K."/>
        </authorList>
    </citation>
    <scope>NUCLEOTIDE SEQUENCE [LARGE SCALE GENOMIC DNA]</scope>
    <source>
        <strain evidence="2 3">Hillstone_2</strain>
    </source>
</reference>
<evidence type="ECO:0000313" key="3">
    <source>
        <dbReference type="Proteomes" id="UP000308133"/>
    </source>
</evidence>
<organism evidence="2 3">
    <name type="scientific">Elsinoe australis</name>
    <dbReference type="NCBI Taxonomy" id="40998"/>
    <lineage>
        <taxon>Eukaryota</taxon>
        <taxon>Fungi</taxon>
        <taxon>Dikarya</taxon>
        <taxon>Ascomycota</taxon>
        <taxon>Pezizomycotina</taxon>
        <taxon>Dothideomycetes</taxon>
        <taxon>Dothideomycetidae</taxon>
        <taxon>Myriangiales</taxon>
        <taxon>Elsinoaceae</taxon>
        <taxon>Elsinoe</taxon>
    </lineage>
</organism>
<name>A0A4U7B812_9PEZI</name>
<dbReference type="Proteomes" id="UP000308133">
    <property type="component" value="Unassembled WGS sequence"/>
</dbReference>
<protein>
    <submittedName>
        <fullName evidence="2">Uncharacterized protein</fullName>
    </submittedName>
</protein>
<feature type="transmembrane region" description="Helical" evidence="1">
    <location>
        <begin position="410"/>
        <end position="432"/>
    </location>
</feature>
<dbReference type="PANTHER" id="PTHR35043:SF8">
    <property type="entry name" value="DUF4220 DOMAIN-CONTAINING PROTEIN"/>
    <property type="match status" value="1"/>
</dbReference>
<feature type="transmembrane region" description="Helical" evidence="1">
    <location>
        <begin position="177"/>
        <end position="196"/>
    </location>
</feature>
<feature type="transmembrane region" description="Helical" evidence="1">
    <location>
        <begin position="79"/>
        <end position="101"/>
    </location>
</feature>
<feature type="transmembrane region" description="Helical" evidence="1">
    <location>
        <begin position="42"/>
        <end position="64"/>
    </location>
</feature>
<feature type="transmembrane region" description="Helical" evidence="1">
    <location>
        <begin position="202"/>
        <end position="222"/>
    </location>
</feature>
<proteinExistence type="predicted"/>
<feature type="transmembrane region" description="Helical" evidence="1">
    <location>
        <begin position="338"/>
        <end position="357"/>
    </location>
</feature>
<keyword evidence="1" id="KW-0812">Transmembrane</keyword>
<evidence type="ECO:0000256" key="1">
    <source>
        <dbReference type="SAM" id="Phobius"/>
    </source>
</evidence>